<dbReference type="OrthoDB" id="2357318at2759"/>
<dbReference type="InterPro" id="IPR055334">
    <property type="entry name" value="PEX8-like"/>
</dbReference>
<dbReference type="GeneID" id="54362845"/>
<proteinExistence type="predicted"/>
<protein>
    <recommendedName>
        <fullName evidence="3">Peroxisomal membrane protein Pex17</fullName>
    </recommendedName>
</protein>
<reference evidence="2" key="2">
    <citation type="submission" date="2020-04" db="EMBL/GenBank/DDBJ databases">
        <authorList>
            <consortium name="NCBI Genome Project"/>
        </authorList>
    </citation>
    <scope>NUCLEOTIDE SEQUENCE</scope>
    <source>
        <strain evidence="2">CBS 342.82</strain>
    </source>
</reference>
<organism evidence="2">
    <name type="scientific">Dissoconium aciculare CBS 342.82</name>
    <dbReference type="NCBI Taxonomy" id="1314786"/>
    <lineage>
        <taxon>Eukaryota</taxon>
        <taxon>Fungi</taxon>
        <taxon>Dikarya</taxon>
        <taxon>Ascomycota</taxon>
        <taxon>Pezizomycotina</taxon>
        <taxon>Dothideomycetes</taxon>
        <taxon>Dothideomycetidae</taxon>
        <taxon>Mycosphaerellales</taxon>
        <taxon>Dissoconiaceae</taxon>
        <taxon>Dissoconium</taxon>
    </lineage>
</organism>
<dbReference type="PANTHER" id="PTHR39214">
    <property type="entry name" value="MICROBODY (PEROXISOME) BIOGENESIS PROTEIN PEROXIN 8 (EUROFUNG)"/>
    <property type="match status" value="1"/>
</dbReference>
<evidence type="ECO:0000313" key="2">
    <source>
        <dbReference type="RefSeq" id="XP_033459415.1"/>
    </source>
</evidence>
<dbReference type="Proteomes" id="UP000504637">
    <property type="component" value="Unplaced"/>
</dbReference>
<dbReference type="Pfam" id="PF26001">
    <property type="entry name" value="Pex8"/>
    <property type="match status" value="1"/>
</dbReference>
<evidence type="ECO:0008006" key="3">
    <source>
        <dbReference type="Google" id="ProtNLM"/>
    </source>
</evidence>
<evidence type="ECO:0000313" key="1">
    <source>
        <dbReference type="Proteomes" id="UP000504637"/>
    </source>
</evidence>
<reference evidence="2" key="1">
    <citation type="submission" date="2020-01" db="EMBL/GenBank/DDBJ databases">
        <authorList>
            <consortium name="DOE Joint Genome Institute"/>
            <person name="Haridas S."/>
            <person name="Albert R."/>
            <person name="Binder M."/>
            <person name="Bloem J."/>
            <person name="Labutti K."/>
            <person name="Salamov A."/>
            <person name="Andreopoulos B."/>
            <person name="Baker S.E."/>
            <person name="Barry K."/>
            <person name="Bills G."/>
            <person name="Bluhm B.H."/>
            <person name="Cannon C."/>
            <person name="Castanera R."/>
            <person name="Culley D.E."/>
            <person name="Daum C."/>
            <person name="Ezra D."/>
            <person name="Gonzalez J.B."/>
            <person name="Henrissat B."/>
            <person name="Kuo A."/>
            <person name="Liang C."/>
            <person name="Lipzen A."/>
            <person name="Lutzoni F."/>
            <person name="Magnuson J."/>
            <person name="Mondo S."/>
            <person name="Nolan M."/>
            <person name="Ohm R."/>
            <person name="Pangilinan J."/>
            <person name="Park H.-J."/>
            <person name="Ramirez L."/>
            <person name="Alfaro M."/>
            <person name="Sun H."/>
            <person name="Tritt A."/>
            <person name="Yoshinaga Y."/>
            <person name="Zwiers L.-H."/>
            <person name="Turgeon B.G."/>
            <person name="Goodwin S.B."/>
            <person name="Spatafora J.W."/>
            <person name="Crous P.W."/>
            <person name="Grigoriev I.V."/>
        </authorList>
    </citation>
    <scope>NUCLEOTIDE SEQUENCE</scope>
    <source>
        <strain evidence="2">CBS 342.82</strain>
    </source>
</reference>
<sequence length="706" mass="78913">MPADRVLGVLLRSLQTSASQQETPRLLGTAASLLTTLNNPLNVTLLTSQLLSAPAIWTWPEGLRTSMQCLSVFHSAAQAIVRQEKALESNSSKKDYGKLQAERTMPKYRWIKSAISGADEHSPRWRHILVIGGLLLGFGPAEEENISRTMRKMLESALVTAVNLSLRKTRQEDELGLETITQVLNHCFPHLSEEERENLNYQFLLPVLMHTTFHASEGLRSGDFLSTLDLDVKPISEVQLQWSDRSTSFRQVKEIQASPLVASLGPLSRLIAHAVEQVSEPERVTDTIDDLEVFVKTLHSQWRAGKLSSIDVTDQYPYLDQKTLNVTLPALFKLLQSVLFASVIILRSAIGRVLSDGALARNKGLKEEPFLLRLFYLLRLVAPGVAQQVLHVLRGLYFIITRQGSASFSQYNFVYYTALDILGQYRQDVESFLREIMPVKPGTVPDSPLERNLDLFFLNTAEHFTLVLSPQVSNELLLPVINSYLATGSSHQLLANFEAAHSVTLAVFSSPQHSEATVKFLPIYVNSLFRAFPKHLSSRQFRLAFKTLLKLTSPPSKLAVSQPMMPAILLEVLHHQSHGAGTTPLPPVGAPTEADESIPPLSERAVIVLTVLDSLSQIPLDLLDEWLPLTAGMVNDIDDDEMREYCKHHFWQILVNGELDPERSRVCHAWWSTRGGKEIVLYGRVSQEDDQALMSGALPETFESKL</sequence>
<reference evidence="2" key="3">
    <citation type="submission" date="2025-08" db="UniProtKB">
        <authorList>
            <consortium name="RefSeq"/>
        </authorList>
    </citation>
    <scope>IDENTIFICATION</scope>
    <source>
        <strain evidence="2">CBS 342.82</strain>
    </source>
</reference>
<dbReference type="AlphaFoldDB" id="A0A6J3M4H2"/>
<dbReference type="PANTHER" id="PTHR39214:SF1">
    <property type="entry name" value="MICROBODY (PEROXISOME) BIOGENESIS PROTEIN PEROXIN 8 (EUROFUNG)"/>
    <property type="match status" value="1"/>
</dbReference>
<name>A0A6J3M4H2_9PEZI</name>
<gene>
    <name evidence="2" type="ORF">K489DRAFT_381129</name>
</gene>
<dbReference type="RefSeq" id="XP_033459415.1">
    <property type="nucleotide sequence ID" value="XM_033605045.1"/>
</dbReference>
<accession>A0A6J3M4H2</accession>
<keyword evidence="1" id="KW-1185">Reference proteome</keyword>